<gene>
    <name evidence="2" type="ORF">Q5H91_03595</name>
</gene>
<dbReference type="InterPro" id="IPR006311">
    <property type="entry name" value="TAT_signal"/>
</dbReference>
<accession>A0ABT9EH99</accession>
<keyword evidence="1" id="KW-0732">Signal</keyword>
<sequence>MSAAPLNRRALIGGAGIAAVALATPLVAGAAPATPQPSRFASLIRANEAAVHRFNTLPEYLETRDRAAFEAEEERMHEAYRLAAYASPTTWPEFACWIEHVSDGGHSAIDDEDVERLLAHTRRLAKLEG</sequence>
<comment type="caution">
    <text evidence="2">The sequence shown here is derived from an EMBL/GenBank/DDBJ whole genome shotgun (WGS) entry which is preliminary data.</text>
</comment>
<feature type="signal peptide" evidence="1">
    <location>
        <begin position="1"/>
        <end position="30"/>
    </location>
</feature>
<keyword evidence="3" id="KW-1185">Reference proteome</keyword>
<dbReference type="EMBL" id="JAUUDS010000001">
    <property type="protein sequence ID" value="MDP1026284.1"/>
    <property type="molecule type" value="Genomic_DNA"/>
</dbReference>
<name>A0ABT9EH99_9SPHN</name>
<proteinExistence type="predicted"/>
<evidence type="ECO:0000313" key="3">
    <source>
        <dbReference type="Proteomes" id="UP001230685"/>
    </source>
</evidence>
<protein>
    <submittedName>
        <fullName evidence="2">Uncharacterized protein</fullName>
    </submittedName>
</protein>
<evidence type="ECO:0000256" key="1">
    <source>
        <dbReference type="SAM" id="SignalP"/>
    </source>
</evidence>
<organism evidence="2 3">
    <name type="scientific">Sphingomonas aurea</name>
    <dbReference type="NCBI Taxonomy" id="3063994"/>
    <lineage>
        <taxon>Bacteria</taxon>
        <taxon>Pseudomonadati</taxon>
        <taxon>Pseudomonadota</taxon>
        <taxon>Alphaproteobacteria</taxon>
        <taxon>Sphingomonadales</taxon>
        <taxon>Sphingomonadaceae</taxon>
        <taxon>Sphingomonas</taxon>
    </lineage>
</organism>
<reference evidence="2 3" key="1">
    <citation type="submission" date="2023-07" db="EMBL/GenBank/DDBJ databases">
        <authorList>
            <person name="Kim M.K."/>
        </authorList>
    </citation>
    <scope>NUCLEOTIDE SEQUENCE [LARGE SCALE GENOMIC DNA]</scope>
    <source>
        <strain evidence="2 3">KR1UV-12</strain>
    </source>
</reference>
<dbReference type="RefSeq" id="WP_305171839.1">
    <property type="nucleotide sequence ID" value="NZ_JAUUDS010000001.1"/>
</dbReference>
<feature type="chain" id="PRO_5046784342" evidence="1">
    <location>
        <begin position="31"/>
        <end position="129"/>
    </location>
</feature>
<dbReference type="Proteomes" id="UP001230685">
    <property type="component" value="Unassembled WGS sequence"/>
</dbReference>
<evidence type="ECO:0000313" key="2">
    <source>
        <dbReference type="EMBL" id="MDP1026284.1"/>
    </source>
</evidence>
<dbReference type="PROSITE" id="PS51318">
    <property type="entry name" value="TAT"/>
    <property type="match status" value="1"/>
</dbReference>